<dbReference type="EMBL" id="NCXP01000027">
    <property type="protein sequence ID" value="OSC39211.1"/>
    <property type="molecule type" value="Genomic_DNA"/>
</dbReference>
<comment type="caution">
    <text evidence="2">The sequence shown here is derived from an EMBL/GenBank/DDBJ whole genome shotgun (WGS) entry which is preliminary data.</text>
</comment>
<reference evidence="2 3" key="1">
    <citation type="submission" date="2017-04" db="EMBL/GenBank/DDBJ databases">
        <title>The new phylogeny of genus Mycobacterium.</title>
        <authorList>
            <person name="Tortoli E."/>
            <person name="Trovato A."/>
            <person name="Cirillo D.M."/>
        </authorList>
    </citation>
    <scope>NUCLEOTIDE SEQUENCE [LARGE SCALE GENOMIC DNA]</scope>
    <source>
        <strain evidence="2 3">TBL 1200985</strain>
    </source>
</reference>
<feature type="region of interest" description="Disordered" evidence="1">
    <location>
        <begin position="1"/>
        <end position="21"/>
    </location>
</feature>
<accession>A0A1X2LRI3</accession>
<evidence type="ECO:0000313" key="3">
    <source>
        <dbReference type="Proteomes" id="UP000193247"/>
    </source>
</evidence>
<dbReference type="AlphaFoldDB" id="A0A1X2LRI3"/>
<evidence type="ECO:0000313" key="2">
    <source>
        <dbReference type="EMBL" id="OSC39211.1"/>
    </source>
</evidence>
<feature type="compositionally biased region" description="Polar residues" evidence="1">
    <location>
        <begin position="12"/>
        <end position="21"/>
    </location>
</feature>
<protein>
    <submittedName>
        <fullName evidence="2">Uncharacterized protein</fullName>
    </submittedName>
</protein>
<keyword evidence="3" id="KW-1185">Reference proteome</keyword>
<organism evidence="2 3">
    <name type="scientific">Mycobacterium decipiens</name>
    <dbReference type="NCBI Taxonomy" id="1430326"/>
    <lineage>
        <taxon>Bacteria</taxon>
        <taxon>Bacillati</taxon>
        <taxon>Actinomycetota</taxon>
        <taxon>Actinomycetes</taxon>
        <taxon>Mycobacteriales</taxon>
        <taxon>Mycobacteriaceae</taxon>
        <taxon>Mycobacterium</taxon>
    </lineage>
</organism>
<proteinExistence type="predicted"/>
<evidence type="ECO:0000256" key="1">
    <source>
        <dbReference type="SAM" id="MobiDB-lite"/>
    </source>
</evidence>
<sequence length="66" mass="6728">MVSTDYGCAQQRKAQSMSATNSKGMRAFQTMVAVLAAVFAVLAAGCATQHVPSTPPDLTVVPASVG</sequence>
<name>A0A1X2LRI3_9MYCO</name>
<dbReference type="Proteomes" id="UP000193247">
    <property type="component" value="Unassembled WGS sequence"/>
</dbReference>
<gene>
    <name evidence="2" type="ORF">B8W66_17985</name>
</gene>